<dbReference type="Gene3D" id="1.25.40.420">
    <property type="match status" value="1"/>
</dbReference>
<keyword evidence="1" id="KW-0880">Kelch repeat</keyword>
<dbReference type="PROSITE" id="PS50097">
    <property type="entry name" value="BTB"/>
    <property type="match status" value="1"/>
</dbReference>
<dbReference type="SUPFAM" id="SSF117281">
    <property type="entry name" value="Kelch motif"/>
    <property type="match status" value="2"/>
</dbReference>
<dbReference type="CDD" id="cd18502">
    <property type="entry name" value="BACK_NS1BP_IVNS1ABP"/>
    <property type="match status" value="1"/>
</dbReference>
<evidence type="ECO:0000256" key="1">
    <source>
        <dbReference type="ARBA" id="ARBA00022441"/>
    </source>
</evidence>
<feature type="compositionally biased region" description="Low complexity" evidence="4">
    <location>
        <begin position="730"/>
        <end position="746"/>
    </location>
</feature>
<proteinExistence type="predicted"/>
<evidence type="ECO:0000256" key="2">
    <source>
        <dbReference type="ARBA" id="ARBA00022737"/>
    </source>
</evidence>
<comment type="caution">
    <text evidence="6">The sequence shown here is derived from an EMBL/GenBank/DDBJ whole genome shotgun (WGS) entry which is preliminary data.</text>
</comment>
<gene>
    <name evidence="6" type="ORF">CLODIP_2_CD08607</name>
</gene>
<sequence length="746" mass="82044">MSDTELAVNALELQGTMVQELELPSEIMQTSDDGTPSQQDLIVDDEQQQTDTLSALDTMRKNRHFCDVVLNVGSSEIHAHRIVLASASPYLHELFTADDENKSAARENKITYRLNGGIEKAAFEKLIDFAYTSRLHVPANQVKSVFLAACQLKMDKVVRVCSQYLIQHLDAKNCVEIRSLPGISKNKQLVAKVDRFITKQFEYLSKSPTMLSLPCIQIEVLNQTREEMTLVDGDALCQLVLDWVHRQSDENASLEHLFEKTHLLYLALDNSLQDCIELPSGEVSDSDIVQDYKKLSKRQTQINLKNRRKSQLQPAKPRVLIYSRDISDQNLTENLDLDWSLIANTKVQDHTFLALVSLAGALATLSVMLRLNRPTTPSPTNTPGETAPGSRLPSEEKPDLYCVLPNMSYVKCAAGCANLNDNLLVCGGYDRGECLKSVESYSPDGNIWATLAPMKEARGRFDIAVSGGKVYAVGGSNGTTELTTVEMYDPLTKKWTRTSSLPLARSNAVSISNGQSTHFFLLSSQKLDFIGVCDLDAKIYCIGGWNGQVGIKQCDLFDPLTNGWSSVAPLLTGRYQAGVCSFNGKVYAVGGCDSWNCLNSVEMYDPTTDTWCYTKSMITPRRGCGLAVFKGKMYAVGGSDGTHSLTSTEIYDSESQTWTPGPSMTTPRANVGVAVIGNKLYAVGGFSGKTFLNSIEYLDEFTDEWTTFIPKQDFSYQLSLPNGSDRTSKSDASSVASCSDSGSVSE</sequence>
<feature type="domain" description="BTB" evidence="5">
    <location>
        <begin position="66"/>
        <end position="139"/>
    </location>
</feature>
<keyword evidence="2" id="KW-0677">Repeat</keyword>
<name>A0A8S1DQV3_9INSE</name>
<organism evidence="6 7">
    <name type="scientific">Cloeon dipterum</name>
    <dbReference type="NCBI Taxonomy" id="197152"/>
    <lineage>
        <taxon>Eukaryota</taxon>
        <taxon>Metazoa</taxon>
        <taxon>Ecdysozoa</taxon>
        <taxon>Arthropoda</taxon>
        <taxon>Hexapoda</taxon>
        <taxon>Insecta</taxon>
        <taxon>Pterygota</taxon>
        <taxon>Palaeoptera</taxon>
        <taxon>Ephemeroptera</taxon>
        <taxon>Pisciforma</taxon>
        <taxon>Baetidae</taxon>
        <taxon>Cloeon</taxon>
    </lineage>
</organism>
<dbReference type="Pfam" id="PF01344">
    <property type="entry name" value="Kelch_1"/>
    <property type="match status" value="6"/>
</dbReference>
<keyword evidence="7" id="KW-1185">Reference proteome</keyword>
<evidence type="ECO:0000259" key="5">
    <source>
        <dbReference type="PROSITE" id="PS50097"/>
    </source>
</evidence>
<feature type="region of interest" description="Disordered" evidence="4">
    <location>
        <begin position="721"/>
        <end position="746"/>
    </location>
</feature>
<accession>A0A8S1DQV3</accession>
<evidence type="ECO:0000313" key="7">
    <source>
        <dbReference type="Proteomes" id="UP000494165"/>
    </source>
</evidence>
<feature type="compositionally biased region" description="Low complexity" evidence="4">
    <location>
        <begin position="374"/>
        <end position="383"/>
    </location>
</feature>
<dbReference type="EMBL" id="CADEPI010000295">
    <property type="protein sequence ID" value="CAB3383100.1"/>
    <property type="molecule type" value="Genomic_DNA"/>
</dbReference>
<dbReference type="GO" id="GO:0003779">
    <property type="term" value="F:actin binding"/>
    <property type="evidence" value="ECO:0007669"/>
    <property type="project" value="UniProtKB-KW"/>
</dbReference>
<dbReference type="PANTHER" id="PTHR24412">
    <property type="entry name" value="KELCH PROTEIN"/>
    <property type="match status" value="1"/>
</dbReference>
<evidence type="ECO:0000313" key="6">
    <source>
        <dbReference type="EMBL" id="CAB3383100.1"/>
    </source>
</evidence>
<evidence type="ECO:0000256" key="4">
    <source>
        <dbReference type="SAM" id="MobiDB-lite"/>
    </source>
</evidence>
<dbReference type="Proteomes" id="UP000494165">
    <property type="component" value="Unassembled WGS sequence"/>
</dbReference>
<dbReference type="SMART" id="SM00612">
    <property type="entry name" value="Kelch"/>
    <property type="match status" value="6"/>
</dbReference>
<dbReference type="PANTHER" id="PTHR24412:SF396">
    <property type="entry name" value="INFLUENZA VIRUS NS1A-BINDING PROTEIN"/>
    <property type="match status" value="1"/>
</dbReference>
<dbReference type="InterPro" id="IPR015915">
    <property type="entry name" value="Kelch-typ_b-propeller"/>
</dbReference>
<feature type="region of interest" description="Disordered" evidence="4">
    <location>
        <begin position="373"/>
        <end position="395"/>
    </location>
</feature>
<dbReference type="InterPro" id="IPR006652">
    <property type="entry name" value="Kelch_1"/>
</dbReference>
<dbReference type="InterPro" id="IPR000210">
    <property type="entry name" value="BTB/POZ_dom"/>
</dbReference>
<dbReference type="OrthoDB" id="45365at2759"/>
<reference evidence="6 7" key="1">
    <citation type="submission" date="2020-04" db="EMBL/GenBank/DDBJ databases">
        <authorList>
            <person name="Alioto T."/>
            <person name="Alioto T."/>
            <person name="Gomez Garrido J."/>
        </authorList>
    </citation>
    <scope>NUCLEOTIDE SEQUENCE [LARGE SCALE GENOMIC DNA]</scope>
</reference>
<dbReference type="SMART" id="SM00225">
    <property type="entry name" value="BTB"/>
    <property type="match status" value="1"/>
</dbReference>
<dbReference type="PRINTS" id="PR00501">
    <property type="entry name" value="KELCHREPEAT"/>
</dbReference>
<dbReference type="AlphaFoldDB" id="A0A8S1DQV3"/>
<dbReference type="SUPFAM" id="SSF54695">
    <property type="entry name" value="POZ domain"/>
    <property type="match status" value="1"/>
</dbReference>
<dbReference type="CDD" id="cd18306">
    <property type="entry name" value="BTB_POZ_NS1BP"/>
    <property type="match status" value="1"/>
</dbReference>
<dbReference type="Gene3D" id="3.30.710.10">
    <property type="entry name" value="Potassium Channel Kv1.1, Chain A"/>
    <property type="match status" value="1"/>
</dbReference>
<dbReference type="Pfam" id="PF00651">
    <property type="entry name" value="BTB"/>
    <property type="match status" value="1"/>
</dbReference>
<protein>
    <recommendedName>
        <fullName evidence="5">BTB domain-containing protein</fullName>
    </recommendedName>
</protein>
<keyword evidence="3" id="KW-0009">Actin-binding</keyword>
<dbReference type="InterPro" id="IPR011333">
    <property type="entry name" value="SKP1/BTB/POZ_sf"/>
</dbReference>
<evidence type="ECO:0000256" key="3">
    <source>
        <dbReference type="ARBA" id="ARBA00023203"/>
    </source>
</evidence>
<dbReference type="Gene3D" id="2.120.10.80">
    <property type="entry name" value="Kelch-type beta propeller"/>
    <property type="match status" value="2"/>
</dbReference>